<evidence type="ECO:0000256" key="2">
    <source>
        <dbReference type="ARBA" id="ARBA00022741"/>
    </source>
</evidence>
<sequence>MPIEHIPSGIDSFSLVVSMEKVKPCIYDIIGEIKQTCEPDSITITDNIALIATVGRKMAFIPGVSGKVFGALGANDINIRMIAQGPDEIYIIVGVENKDFEKTIRVLYNSFIIGGNER</sequence>
<dbReference type="InterPro" id="IPR002912">
    <property type="entry name" value="ACT_dom"/>
</dbReference>
<dbReference type="InterPro" id="IPR045865">
    <property type="entry name" value="ACT-like_dom_sf"/>
</dbReference>
<dbReference type="GO" id="GO:0004072">
    <property type="term" value="F:aspartate kinase activity"/>
    <property type="evidence" value="ECO:0007669"/>
    <property type="project" value="UniProtKB-EC"/>
</dbReference>
<keyword evidence="3 7" id="KW-0418">Kinase</keyword>
<feature type="domain" description="ACT" evidence="6">
    <location>
        <begin position="53"/>
        <end position="118"/>
    </location>
</feature>
<dbReference type="GO" id="GO:0004412">
    <property type="term" value="F:homoserine dehydrogenase activity"/>
    <property type="evidence" value="ECO:0007669"/>
    <property type="project" value="InterPro"/>
</dbReference>
<dbReference type="GO" id="GO:0009067">
    <property type="term" value="P:aspartate family amino acid biosynthetic process"/>
    <property type="evidence" value="ECO:0007669"/>
    <property type="project" value="InterPro"/>
</dbReference>
<evidence type="ECO:0000256" key="5">
    <source>
        <dbReference type="ARBA" id="ARBA00022857"/>
    </source>
</evidence>
<dbReference type="Pfam" id="PF22468">
    <property type="entry name" value="ACT_9"/>
    <property type="match status" value="1"/>
</dbReference>
<dbReference type="GO" id="GO:0005524">
    <property type="term" value="F:ATP binding"/>
    <property type="evidence" value="ECO:0007669"/>
    <property type="project" value="UniProtKB-KW"/>
</dbReference>
<evidence type="ECO:0000256" key="4">
    <source>
        <dbReference type="ARBA" id="ARBA00022840"/>
    </source>
</evidence>
<evidence type="ECO:0000256" key="3">
    <source>
        <dbReference type="ARBA" id="ARBA00022777"/>
    </source>
</evidence>
<dbReference type="Gene3D" id="3.30.2130.10">
    <property type="entry name" value="VC0802-like"/>
    <property type="match status" value="1"/>
</dbReference>
<dbReference type="EMBL" id="VSSQ01053816">
    <property type="protein sequence ID" value="MPN07816.1"/>
    <property type="molecule type" value="Genomic_DNA"/>
</dbReference>
<evidence type="ECO:0000256" key="1">
    <source>
        <dbReference type="ARBA" id="ARBA00013059"/>
    </source>
</evidence>
<name>A0A645F2F1_9ZZZZ</name>
<dbReference type="InterPro" id="IPR011147">
    <property type="entry name" value="Bifunc_Aspkin/hSer_DH"/>
</dbReference>
<protein>
    <recommendedName>
        <fullName evidence="1">aspartate kinase</fullName>
        <ecNumber evidence="1">2.7.2.4</ecNumber>
    </recommendedName>
</protein>
<keyword evidence="5" id="KW-0521">NADP</keyword>
<keyword evidence="7" id="KW-0808">Transferase</keyword>
<dbReference type="PROSITE" id="PS51671">
    <property type="entry name" value="ACT"/>
    <property type="match status" value="1"/>
</dbReference>
<keyword evidence="2" id="KW-0547">Nucleotide-binding</keyword>
<evidence type="ECO:0000259" key="6">
    <source>
        <dbReference type="PROSITE" id="PS51671"/>
    </source>
</evidence>
<keyword evidence="4" id="KW-0067">ATP-binding</keyword>
<comment type="caution">
    <text evidence="7">The sequence shown here is derived from an EMBL/GenBank/DDBJ whole genome shotgun (WGS) entry which is preliminary data.</text>
</comment>
<dbReference type="PANTHER" id="PTHR43070">
    <property type="match status" value="1"/>
</dbReference>
<dbReference type="AlphaFoldDB" id="A0A645F2F1"/>
<accession>A0A645F2F1</accession>
<reference evidence="7" key="1">
    <citation type="submission" date="2019-08" db="EMBL/GenBank/DDBJ databases">
        <authorList>
            <person name="Kucharzyk K."/>
            <person name="Murdoch R.W."/>
            <person name="Higgins S."/>
            <person name="Loffler F."/>
        </authorList>
    </citation>
    <scope>NUCLEOTIDE SEQUENCE</scope>
</reference>
<dbReference type="EC" id="2.7.2.4" evidence="1"/>
<gene>
    <name evidence="7" type="primary">yclM_11</name>
    <name evidence="7" type="ORF">SDC9_155088</name>
</gene>
<proteinExistence type="predicted"/>
<evidence type="ECO:0000313" key="7">
    <source>
        <dbReference type="EMBL" id="MPN07816.1"/>
    </source>
</evidence>
<dbReference type="PANTHER" id="PTHR43070:SF3">
    <property type="entry name" value="HOMOSERINE DEHYDROGENASE"/>
    <property type="match status" value="1"/>
</dbReference>
<organism evidence="7">
    <name type="scientific">bioreactor metagenome</name>
    <dbReference type="NCBI Taxonomy" id="1076179"/>
    <lineage>
        <taxon>unclassified sequences</taxon>
        <taxon>metagenomes</taxon>
        <taxon>ecological metagenomes</taxon>
    </lineage>
</organism>
<dbReference type="SUPFAM" id="SSF55021">
    <property type="entry name" value="ACT-like"/>
    <property type="match status" value="1"/>
</dbReference>
<dbReference type="InterPro" id="IPR054352">
    <property type="entry name" value="ACT_Aspartokinase"/>
</dbReference>